<protein>
    <recommendedName>
        <fullName evidence="9">Apolipoprotein N-acyltransferase</fullName>
        <shortName evidence="9">ALP N-acyltransferase</shortName>
        <ecNumber evidence="9">2.3.1.269</ecNumber>
    </recommendedName>
</protein>
<accession>A0A0H3BIR9</accession>
<dbReference type="PATRIC" id="fig|455434.6.peg.257"/>
<feature type="transmembrane region" description="Helical" evidence="9">
    <location>
        <begin position="202"/>
        <end position="224"/>
    </location>
</feature>
<evidence type="ECO:0000256" key="2">
    <source>
        <dbReference type="ARBA" id="ARBA00010065"/>
    </source>
</evidence>
<name>A0A0H3BIR9_TREPS</name>
<comment type="subcellular location">
    <subcellularLocation>
        <location evidence="9">Cell inner membrane</location>
        <topology evidence="9">Multi-pass membrane protein</topology>
    </subcellularLocation>
    <subcellularLocation>
        <location evidence="1">Cell membrane</location>
        <topology evidence="1">Multi-pass membrane protein</topology>
    </subcellularLocation>
</comment>
<reference evidence="11 12" key="1">
    <citation type="journal article" date="2008" name="BMC Microbiol.">
        <title>Complete genome sequence of Treponema pallidum ssp. pallidum strain SS14 determined with oligonucleotide arrays.</title>
        <authorList>
            <person name="Matejkova P."/>
            <person name="Strouhal M."/>
            <person name="Smajs D."/>
            <person name="Norris S.J."/>
            <person name="Palzkill T."/>
            <person name="Petrosino J.F."/>
            <person name="Sodergren E."/>
            <person name="Norton J.E."/>
            <person name="Singh J."/>
            <person name="Richmond T.A."/>
            <person name="Molla M.N."/>
            <person name="Albert T.J."/>
            <person name="Weinstock G.M."/>
        </authorList>
    </citation>
    <scope>NUCLEOTIDE SEQUENCE [LARGE SCALE GENOMIC DNA]</scope>
    <source>
        <strain evidence="11 12">SS14</strain>
    </source>
</reference>
<proteinExistence type="inferred from homology"/>
<dbReference type="Proteomes" id="UP000001202">
    <property type="component" value="Chromosome"/>
</dbReference>
<feature type="transmembrane region" description="Helical" evidence="9">
    <location>
        <begin position="512"/>
        <end position="534"/>
    </location>
</feature>
<dbReference type="KEGG" id="tpp:TPASS_0252"/>
<keyword evidence="9" id="KW-0997">Cell inner membrane</keyword>
<evidence type="ECO:0000313" key="12">
    <source>
        <dbReference type="Proteomes" id="UP000001202"/>
    </source>
</evidence>
<dbReference type="Pfam" id="PF00795">
    <property type="entry name" value="CN_hydrolase"/>
    <property type="match status" value="1"/>
</dbReference>
<keyword evidence="4 9" id="KW-0808">Transferase</keyword>
<feature type="transmembrane region" description="Helical" evidence="9">
    <location>
        <begin position="117"/>
        <end position="140"/>
    </location>
</feature>
<feature type="transmembrane region" description="Helical" evidence="9">
    <location>
        <begin position="160"/>
        <end position="181"/>
    </location>
</feature>
<comment type="similarity">
    <text evidence="2 9">Belongs to the CN hydrolase family. Apolipoprotein N-acyltransferase subfamily.</text>
</comment>
<dbReference type="Gene3D" id="3.60.110.10">
    <property type="entry name" value="Carbon-nitrogen hydrolase"/>
    <property type="match status" value="1"/>
</dbReference>
<dbReference type="NCBIfam" id="TIGR00546">
    <property type="entry name" value="lnt"/>
    <property type="match status" value="1"/>
</dbReference>
<dbReference type="PANTHER" id="PTHR38686">
    <property type="entry name" value="APOLIPOPROTEIN N-ACYLTRANSFERASE"/>
    <property type="match status" value="1"/>
</dbReference>
<dbReference type="GO" id="GO:0005886">
    <property type="term" value="C:plasma membrane"/>
    <property type="evidence" value="ECO:0007669"/>
    <property type="project" value="UniProtKB-SubCell"/>
</dbReference>
<dbReference type="CDD" id="cd07571">
    <property type="entry name" value="ALP_N-acyl_transferase"/>
    <property type="match status" value="1"/>
</dbReference>
<evidence type="ECO:0000256" key="1">
    <source>
        <dbReference type="ARBA" id="ARBA00004651"/>
    </source>
</evidence>
<dbReference type="UniPathway" id="UPA00666"/>
<evidence type="ECO:0000256" key="9">
    <source>
        <dbReference type="HAMAP-Rule" id="MF_01148"/>
    </source>
</evidence>
<gene>
    <name evidence="9" type="primary">lnt</name>
    <name evidence="11" type="ordered locus">TPASS_0252</name>
</gene>
<dbReference type="AlphaFoldDB" id="A0A0H3BIR9"/>
<keyword evidence="8 9" id="KW-0012">Acyltransferase</keyword>
<dbReference type="InterPro" id="IPR045378">
    <property type="entry name" value="LNT_N"/>
</dbReference>
<comment type="function">
    <text evidence="9">Catalyzes the phospholipid dependent N-acylation of the N-terminal cysteine of apolipoprotein, the last step in lipoprotein maturation.</text>
</comment>
<dbReference type="PROSITE" id="PS50263">
    <property type="entry name" value="CN_HYDROLASE"/>
    <property type="match status" value="1"/>
</dbReference>
<dbReference type="EMBL" id="CP000805">
    <property type="protein sequence ID" value="ACD70679.1"/>
    <property type="molecule type" value="Genomic_DNA"/>
</dbReference>
<comment type="pathway">
    <text evidence="9">Protein modification; lipoprotein biosynthesis (N-acyl transfer).</text>
</comment>
<sequence length="546" mass="61485">MRIEEWCRSRLGEFLLFVLAVSLFALSHPNPLLPRGCALLAYGALAPLFLLVRWASGFAVVFWGGAYGAFSYGAFSYWLFVFHPVALCVVAGFSALFLAALCLALKAGGAFWQRRALLVQCLVWLGYEYAKTLGFLGFPYGVMGYSQWRVLPLIQVASVFGVWAVSALVVFPSAWLASVLGQWVEESERNARAFLSAAYSHWVSALVWVGLCGFCVCAAKAGWWPDCTAHTRAKVALVQPNGDPRRGGIESYRADFSTLTYLSDWALERYPDVDLVVWPETAFVPRIDWHYRYRHEQQSFQLVCDLLDYVNAKNCPFIIGSDDAYKKRTKEGNWERVDYNAALLFIPGVNVLPPSPQRYHKIKLVPFTEYFPYKRVFPWFYNFLEKQDARFWAQGSEFVVFEARGLKFSVPICFEDAFGYITREFCARGASLLVNISNDSWAKSLSCQYQHLSMAVFRAIENRRALVRASTSGQTVAIAPDGRILDELQPFAPGVLVADVPIVTCACGGYRYWGDALGVFFCVASLFILIAGGVRHMLRCRRGGWR</sequence>
<feature type="transmembrane region" description="Helical" evidence="9">
    <location>
        <begin position="84"/>
        <end position="105"/>
    </location>
</feature>
<evidence type="ECO:0000313" key="11">
    <source>
        <dbReference type="EMBL" id="ACD70679.1"/>
    </source>
</evidence>
<keyword evidence="6 9" id="KW-1133">Transmembrane helix</keyword>
<dbReference type="RefSeq" id="WP_012460530.1">
    <property type="nucleotide sequence ID" value="NC_010741.1"/>
</dbReference>
<dbReference type="InterPro" id="IPR003010">
    <property type="entry name" value="C-N_Hydrolase"/>
</dbReference>
<dbReference type="InterPro" id="IPR036526">
    <property type="entry name" value="C-N_Hydrolase_sf"/>
</dbReference>
<evidence type="ECO:0000259" key="10">
    <source>
        <dbReference type="PROSITE" id="PS50263"/>
    </source>
</evidence>
<dbReference type="PANTHER" id="PTHR38686:SF1">
    <property type="entry name" value="APOLIPOPROTEIN N-ACYLTRANSFERASE"/>
    <property type="match status" value="1"/>
</dbReference>
<evidence type="ECO:0000256" key="4">
    <source>
        <dbReference type="ARBA" id="ARBA00022679"/>
    </source>
</evidence>
<organism evidence="11 12">
    <name type="scientific">Treponema pallidum subsp. pallidum (strain SS14)</name>
    <dbReference type="NCBI Taxonomy" id="455434"/>
    <lineage>
        <taxon>Bacteria</taxon>
        <taxon>Pseudomonadati</taxon>
        <taxon>Spirochaetota</taxon>
        <taxon>Spirochaetia</taxon>
        <taxon>Spirochaetales</taxon>
        <taxon>Treponemataceae</taxon>
        <taxon>Treponema</taxon>
    </lineage>
</organism>
<evidence type="ECO:0000256" key="5">
    <source>
        <dbReference type="ARBA" id="ARBA00022692"/>
    </source>
</evidence>
<dbReference type="HAMAP" id="MF_01148">
    <property type="entry name" value="Lnt"/>
    <property type="match status" value="1"/>
</dbReference>
<comment type="catalytic activity">
    <reaction evidence="9">
        <text>N-terminal S-1,2-diacyl-sn-glyceryl-L-cysteinyl-[lipoprotein] + a glycerophospholipid = N-acyl-S-1,2-diacyl-sn-glyceryl-L-cysteinyl-[lipoprotein] + a 2-acyl-sn-glycero-3-phospholipid + H(+)</text>
        <dbReference type="Rhea" id="RHEA:48228"/>
        <dbReference type="Rhea" id="RHEA-COMP:14681"/>
        <dbReference type="Rhea" id="RHEA-COMP:14684"/>
        <dbReference type="ChEBI" id="CHEBI:15378"/>
        <dbReference type="ChEBI" id="CHEBI:136912"/>
        <dbReference type="ChEBI" id="CHEBI:140656"/>
        <dbReference type="ChEBI" id="CHEBI:140657"/>
        <dbReference type="ChEBI" id="CHEBI:140660"/>
        <dbReference type="EC" id="2.3.1.269"/>
    </reaction>
</comment>
<dbReference type="GO" id="GO:0016410">
    <property type="term" value="F:N-acyltransferase activity"/>
    <property type="evidence" value="ECO:0007669"/>
    <property type="project" value="UniProtKB-UniRule"/>
</dbReference>
<evidence type="ECO:0000256" key="7">
    <source>
        <dbReference type="ARBA" id="ARBA00023136"/>
    </source>
</evidence>
<dbReference type="InterPro" id="IPR004563">
    <property type="entry name" value="Apolipo_AcylTrfase"/>
</dbReference>
<feature type="transmembrane region" description="Helical" evidence="9">
    <location>
        <begin position="7"/>
        <end position="26"/>
    </location>
</feature>
<keyword evidence="5 9" id="KW-0812">Transmembrane</keyword>
<dbReference type="EC" id="2.3.1.269" evidence="9"/>
<dbReference type="SUPFAM" id="SSF56317">
    <property type="entry name" value="Carbon-nitrogen hydrolase"/>
    <property type="match status" value="1"/>
</dbReference>
<evidence type="ECO:0000256" key="6">
    <source>
        <dbReference type="ARBA" id="ARBA00022989"/>
    </source>
</evidence>
<feature type="domain" description="CN hydrolase" evidence="10">
    <location>
        <begin position="233"/>
        <end position="502"/>
    </location>
</feature>
<evidence type="ECO:0000256" key="3">
    <source>
        <dbReference type="ARBA" id="ARBA00022475"/>
    </source>
</evidence>
<evidence type="ECO:0000256" key="8">
    <source>
        <dbReference type="ARBA" id="ARBA00023315"/>
    </source>
</evidence>
<keyword evidence="7 9" id="KW-0472">Membrane</keyword>
<dbReference type="GO" id="GO:0042158">
    <property type="term" value="P:lipoprotein biosynthetic process"/>
    <property type="evidence" value="ECO:0007669"/>
    <property type="project" value="UniProtKB-UniRule"/>
</dbReference>
<keyword evidence="3 9" id="KW-1003">Cell membrane</keyword>
<feature type="transmembrane region" description="Helical" evidence="9">
    <location>
        <begin position="58"/>
        <end position="78"/>
    </location>
</feature>
<dbReference type="Pfam" id="PF20154">
    <property type="entry name" value="LNT_N"/>
    <property type="match status" value="1"/>
</dbReference>
<feature type="transmembrane region" description="Helical" evidence="9">
    <location>
        <begin position="32"/>
        <end position="51"/>
    </location>
</feature>